<protein>
    <recommendedName>
        <fullName evidence="11">G-protein coupled receptors family 1 profile domain-containing protein</fullName>
    </recommendedName>
</protein>
<feature type="domain" description="G-protein coupled receptors family 1 profile" evidence="11">
    <location>
        <begin position="43"/>
        <end position="319"/>
    </location>
</feature>
<dbReference type="GO" id="GO:0005886">
    <property type="term" value="C:plasma membrane"/>
    <property type="evidence" value="ECO:0007669"/>
    <property type="project" value="UniProtKB-SubCell"/>
</dbReference>
<dbReference type="EMBL" id="CAJOBC010002521">
    <property type="protein sequence ID" value="CAF3737282.1"/>
    <property type="molecule type" value="Genomic_DNA"/>
</dbReference>
<name>A0A814E1B6_9BILA</name>
<dbReference type="EMBL" id="CAJNOQ010002521">
    <property type="protein sequence ID" value="CAF0962914.1"/>
    <property type="molecule type" value="Genomic_DNA"/>
</dbReference>
<comment type="subcellular location">
    <subcellularLocation>
        <location evidence="1">Cell membrane</location>
        <topology evidence="1">Multi-pass membrane protein</topology>
    </subcellularLocation>
</comment>
<comment type="caution">
    <text evidence="13">The sequence shown here is derived from an EMBL/GenBank/DDBJ whole genome shotgun (WGS) entry which is preliminary data.</text>
</comment>
<evidence type="ECO:0000256" key="10">
    <source>
        <dbReference type="SAM" id="Phobius"/>
    </source>
</evidence>
<evidence type="ECO:0000256" key="2">
    <source>
        <dbReference type="ARBA" id="ARBA00022475"/>
    </source>
</evidence>
<dbReference type="PANTHER" id="PTHR24229:SF40">
    <property type="entry name" value="ALLATOSTATIN C RECEPTOR 1-RELATED"/>
    <property type="match status" value="1"/>
</dbReference>
<evidence type="ECO:0000313" key="15">
    <source>
        <dbReference type="EMBL" id="CAF3737282.1"/>
    </source>
</evidence>
<feature type="transmembrane region" description="Helical" evidence="10">
    <location>
        <begin position="142"/>
        <end position="164"/>
    </location>
</feature>
<dbReference type="GO" id="GO:0004930">
    <property type="term" value="F:G protein-coupled receptor activity"/>
    <property type="evidence" value="ECO:0007669"/>
    <property type="project" value="UniProtKB-KW"/>
</dbReference>
<accession>A0A814E1B6</accession>
<dbReference type="Pfam" id="PF00001">
    <property type="entry name" value="7tm_1"/>
    <property type="match status" value="1"/>
</dbReference>
<reference evidence="13" key="1">
    <citation type="submission" date="2021-02" db="EMBL/GenBank/DDBJ databases">
        <authorList>
            <person name="Nowell W R."/>
        </authorList>
    </citation>
    <scope>NUCLEOTIDE SEQUENCE</scope>
</reference>
<evidence type="ECO:0000313" key="14">
    <source>
        <dbReference type="EMBL" id="CAF3573030.1"/>
    </source>
</evidence>
<dbReference type="PANTHER" id="PTHR24229">
    <property type="entry name" value="NEUROPEPTIDES RECEPTOR"/>
    <property type="match status" value="1"/>
</dbReference>
<gene>
    <name evidence="13" type="ORF">GPM918_LOCUS11849</name>
    <name evidence="12" type="ORF">OVA965_LOCUS4107</name>
    <name evidence="15" type="ORF">SRO942_LOCUS11850</name>
    <name evidence="14" type="ORF">TMI583_LOCUS4105</name>
</gene>
<evidence type="ECO:0000256" key="3">
    <source>
        <dbReference type="ARBA" id="ARBA00022692"/>
    </source>
</evidence>
<evidence type="ECO:0000256" key="6">
    <source>
        <dbReference type="ARBA" id="ARBA00023136"/>
    </source>
</evidence>
<keyword evidence="5 9" id="KW-0297">G-protein coupled receptor</keyword>
<evidence type="ECO:0000256" key="1">
    <source>
        <dbReference type="ARBA" id="ARBA00004651"/>
    </source>
</evidence>
<dbReference type="GO" id="GO:0042277">
    <property type="term" value="F:peptide binding"/>
    <property type="evidence" value="ECO:0007669"/>
    <property type="project" value="TreeGrafter"/>
</dbReference>
<dbReference type="PRINTS" id="PR00237">
    <property type="entry name" value="GPCRRHODOPSN"/>
</dbReference>
<dbReference type="SUPFAM" id="SSF81321">
    <property type="entry name" value="Family A G protein-coupled receptor-like"/>
    <property type="match status" value="1"/>
</dbReference>
<dbReference type="InterPro" id="IPR017452">
    <property type="entry name" value="GPCR_Rhodpsn_7TM"/>
</dbReference>
<evidence type="ECO:0000259" key="11">
    <source>
        <dbReference type="PROSITE" id="PS50262"/>
    </source>
</evidence>
<dbReference type="Proteomes" id="UP000682733">
    <property type="component" value="Unassembled WGS sequence"/>
</dbReference>
<feature type="transmembrane region" description="Helical" evidence="10">
    <location>
        <begin position="201"/>
        <end position="224"/>
    </location>
</feature>
<keyword evidence="7 9" id="KW-0675">Receptor</keyword>
<dbReference type="Proteomes" id="UP000677228">
    <property type="component" value="Unassembled WGS sequence"/>
</dbReference>
<sequence>MLLLTGNNTTNFTITLETTQSSFNGLFYFVPFYLIIFFVGCFGNGLVIVSILRSHRLRTVTNTYLLNLAVADFLLLLSVPFLITNILANGWIFGAVLCKMYYNFIHINQYVSSLLLVALSFDRWLAVCHPLKAILFRTPYKCGIIITACWLMSALFLSPTWLYAMVTSDPPKIFWRGYLVQKCVIDFPAISRVPPEIVFTYYAFFVGFVFPVTLITTFYLKVLIRLHKIRQKHQSEMKQRSHRKVTRIVLAVITAYFVCWIPYWFLQIYITIDPLLQSLQLSPLSSSSTRTLKSTLLKELTNFTLIVGYANNSLNPVLYVFLSESFREEYLQVLKCFSTPLKNQNDDINYYYNQSSLKKIRYRKKHSVALEEVTAAQEVTSSATVTTNTLFLSYFQLSKKRRRSSSNKPDDSNKNNNFLLKPYNKYQHSQTSTYLYSNYNDYMSELNQTQTQLSIKQTKYLKIEDDGGVYCG</sequence>
<evidence type="ECO:0000313" key="13">
    <source>
        <dbReference type="EMBL" id="CAF0962914.1"/>
    </source>
</evidence>
<feature type="transmembrane region" description="Helical" evidence="10">
    <location>
        <begin position="245"/>
        <end position="266"/>
    </location>
</feature>
<keyword evidence="4 10" id="KW-1133">Transmembrane helix</keyword>
<evidence type="ECO:0000313" key="16">
    <source>
        <dbReference type="Proteomes" id="UP000663829"/>
    </source>
</evidence>
<dbReference type="EMBL" id="CAJOBA010001050">
    <property type="protein sequence ID" value="CAF3573030.1"/>
    <property type="molecule type" value="Genomic_DNA"/>
</dbReference>
<organism evidence="13 16">
    <name type="scientific">Didymodactylos carnosus</name>
    <dbReference type="NCBI Taxonomy" id="1234261"/>
    <lineage>
        <taxon>Eukaryota</taxon>
        <taxon>Metazoa</taxon>
        <taxon>Spiralia</taxon>
        <taxon>Gnathifera</taxon>
        <taxon>Rotifera</taxon>
        <taxon>Eurotatoria</taxon>
        <taxon>Bdelloidea</taxon>
        <taxon>Philodinida</taxon>
        <taxon>Philodinidae</taxon>
        <taxon>Didymodactylos</taxon>
    </lineage>
</organism>
<feature type="transmembrane region" description="Helical" evidence="10">
    <location>
        <begin position="64"/>
        <end position="88"/>
    </location>
</feature>
<keyword evidence="2" id="KW-1003">Cell membrane</keyword>
<proteinExistence type="inferred from homology"/>
<dbReference type="PROSITE" id="PS00237">
    <property type="entry name" value="G_PROTEIN_RECEP_F1_1"/>
    <property type="match status" value="1"/>
</dbReference>
<dbReference type="PROSITE" id="PS50262">
    <property type="entry name" value="G_PROTEIN_RECEP_F1_2"/>
    <property type="match status" value="1"/>
</dbReference>
<dbReference type="EMBL" id="CAJNOK010001050">
    <property type="protein sequence ID" value="CAF0790521.1"/>
    <property type="molecule type" value="Genomic_DNA"/>
</dbReference>
<evidence type="ECO:0000256" key="4">
    <source>
        <dbReference type="ARBA" id="ARBA00022989"/>
    </source>
</evidence>
<dbReference type="Proteomes" id="UP000663829">
    <property type="component" value="Unassembled WGS sequence"/>
</dbReference>
<dbReference type="AlphaFoldDB" id="A0A814E1B6"/>
<evidence type="ECO:0000256" key="8">
    <source>
        <dbReference type="ARBA" id="ARBA00023224"/>
    </source>
</evidence>
<comment type="similarity">
    <text evidence="9">Belongs to the G-protein coupled receptor 1 family.</text>
</comment>
<dbReference type="Proteomes" id="UP000681722">
    <property type="component" value="Unassembled WGS sequence"/>
</dbReference>
<keyword evidence="8 9" id="KW-0807">Transducer</keyword>
<dbReference type="Gene3D" id="1.20.1070.10">
    <property type="entry name" value="Rhodopsin 7-helix transmembrane proteins"/>
    <property type="match status" value="1"/>
</dbReference>
<evidence type="ECO:0000313" key="12">
    <source>
        <dbReference type="EMBL" id="CAF0790521.1"/>
    </source>
</evidence>
<keyword evidence="16" id="KW-1185">Reference proteome</keyword>
<evidence type="ECO:0000256" key="7">
    <source>
        <dbReference type="ARBA" id="ARBA00023170"/>
    </source>
</evidence>
<dbReference type="GO" id="GO:0043005">
    <property type="term" value="C:neuron projection"/>
    <property type="evidence" value="ECO:0007669"/>
    <property type="project" value="TreeGrafter"/>
</dbReference>
<dbReference type="InterPro" id="IPR000276">
    <property type="entry name" value="GPCR_Rhodpsn"/>
</dbReference>
<dbReference type="OrthoDB" id="6076970at2759"/>
<evidence type="ECO:0000256" key="9">
    <source>
        <dbReference type="RuleBase" id="RU000688"/>
    </source>
</evidence>
<feature type="transmembrane region" description="Helical" evidence="10">
    <location>
        <begin position="26"/>
        <end position="52"/>
    </location>
</feature>
<feature type="transmembrane region" description="Helical" evidence="10">
    <location>
        <begin position="100"/>
        <end position="121"/>
    </location>
</feature>
<keyword evidence="3 9" id="KW-0812">Transmembrane</keyword>
<keyword evidence="6 10" id="KW-0472">Membrane</keyword>
<evidence type="ECO:0000256" key="5">
    <source>
        <dbReference type="ARBA" id="ARBA00023040"/>
    </source>
</evidence>